<evidence type="ECO:0000313" key="2">
    <source>
        <dbReference type="EMBL" id="GAA0721315.1"/>
    </source>
</evidence>
<accession>A0ABN1ITZ5</accession>
<dbReference type="InterPro" id="IPR003646">
    <property type="entry name" value="SH3-like_bac-type"/>
</dbReference>
<gene>
    <name evidence="2" type="ORF">GCM10009430_22440</name>
</gene>
<keyword evidence="3" id="KW-1185">Reference proteome</keyword>
<comment type="caution">
    <text evidence="2">The sequence shown here is derived from an EMBL/GenBank/DDBJ whole genome shotgun (WGS) entry which is preliminary data.</text>
</comment>
<sequence>MSISCRKDQNKFFEKVDVSYKIESDNCYDKLIAFINGEERTLVDYSEKLKLTIALIDDFNNDGNLDVLLENVKGCENSQNGYYSINTQGNSYFIFSTNGKDFFRTKEVGNDWGGVKIEKINDLLHFTIDSTEQRFYKDKRDIPETDTEKVYALNDYSLQLKSSRFIKNSIPREENNQYRVFAKNGLIIRDSPNGEPIGKLDFGQIITVDRNTNIELSLEDDDYRIDGYWYQITYDGQVGYVFSGFLINTDYCCSLFMDWADISIGEEGILFRVHGQCYISYPIKILNNNEIELIWSPSVDCKFPSGLWEDYGADRSPEIGKPFAKYTYKNNKLFVEYYYPDWVKKYSNSEIFMSSYDINYHYLNGN</sequence>
<organism evidence="2 3">
    <name type="scientific">Aquimarina litoralis</name>
    <dbReference type="NCBI Taxonomy" id="584605"/>
    <lineage>
        <taxon>Bacteria</taxon>
        <taxon>Pseudomonadati</taxon>
        <taxon>Bacteroidota</taxon>
        <taxon>Flavobacteriia</taxon>
        <taxon>Flavobacteriales</taxon>
        <taxon>Flavobacteriaceae</taxon>
        <taxon>Aquimarina</taxon>
    </lineage>
</organism>
<name>A0ABN1ITZ5_9FLAO</name>
<feature type="domain" description="SH3b" evidence="1">
    <location>
        <begin position="173"/>
        <end position="250"/>
    </location>
</feature>
<dbReference type="EMBL" id="BAAAGE010000002">
    <property type="protein sequence ID" value="GAA0721315.1"/>
    <property type="molecule type" value="Genomic_DNA"/>
</dbReference>
<dbReference type="Proteomes" id="UP001501758">
    <property type="component" value="Unassembled WGS sequence"/>
</dbReference>
<dbReference type="Pfam" id="PF08239">
    <property type="entry name" value="SH3_3"/>
    <property type="match status" value="1"/>
</dbReference>
<evidence type="ECO:0000313" key="3">
    <source>
        <dbReference type="Proteomes" id="UP001501758"/>
    </source>
</evidence>
<dbReference type="RefSeq" id="WP_343912403.1">
    <property type="nucleotide sequence ID" value="NZ_BAAAGE010000002.1"/>
</dbReference>
<dbReference type="PROSITE" id="PS51781">
    <property type="entry name" value="SH3B"/>
    <property type="match status" value="1"/>
</dbReference>
<proteinExistence type="predicted"/>
<protein>
    <recommendedName>
        <fullName evidence="1">SH3b domain-containing protein</fullName>
    </recommendedName>
</protein>
<reference evidence="2 3" key="1">
    <citation type="journal article" date="2019" name="Int. J. Syst. Evol. Microbiol.">
        <title>The Global Catalogue of Microorganisms (GCM) 10K type strain sequencing project: providing services to taxonomists for standard genome sequencing and annotation.</title>
        <authorList>
            <consortium name="The Broad Institute Genomics Platform"/>
            <consortium name="The Broad Institute Genome Sequencing Center for Infectious Disease"/>
            <person name="Wu L."/>
            <person name="Ma J."/>
        </authorList>
    </citation>
    <scope>NUCLEOTIDE SEQUENCE [LARGE SCALE GENOMIC DNA]</scope>
    <source>
        <strain evidence="2 3">JCM 15974</strain>
    </source>
</reference>
<evidence type="ECO:0000259" key="1">
    <source>
        <dbReference type="PROSITE" id="PS51781"/>
    </source>
</evidence>
<dbReference type="Gene3D" id="2.30.30.40">
    <property type="entry name" value="SH3 Domains"/>
    <property type="match status" value="1"/>
</dbReference>